<dbReference type="Pfam" id="PF02277">
    <property type="entry name" value="DBI_PRT"/>
    <property type="match status" value="1"/>
</dbReference>
<gene>
    <name evidence="10 11" type="primary">cobT</name>
    <name evidence="11" type="ORF">EBQ26_01115</name>
</gene>
<dbReference type="GO" id="GO:0009236">
    <property type="term" value="P:cobalamin biosynthetic process"/>
    <property type="evidence" value="ECO:0007669"/>
    <property type="project" value="UniProtKB-UniRule"/>
</dbReference>
<dbReference type="Gene3D" id="1.10.1610.10">
    <property type="match status" value="1"/>
</dbReference>
<evidence type="ECO:0000256" key="3">
    <source>
        <dbReference type="ARBA" id="ARBA00011991"/>
    </source>
</evidence>
<evidence type="ECO:0000256" key="5">
    <source>
        <dbReference type="ARBA" id="ARBA00022573"/>
    </source>
</evidence>
<reference evidence="11 12" key="1">
    <citation type="submission" date="2018-10" db="EMBL/GenBank/DDBJ databases">
        <title>Comamonadaceae CDC group NO-1 genome sequencing and assembly.</title>
        <authorList>
            <person name="Bernier A.-M."/>
            <person name="Bernard K."/>
        </authorList>
    </citation>
    <scope>NUCLEOTIDE SEQUENCE [LARGE SCALE GENOMIC DNA]</scope>
    <source>
        <strain evidence="11 12">NML970147</strain>
    </source>
</reference>
<dbReference type="InterPro" id="IPR036087">
    <property type="entry name" value="Nict_dMeBzImd_PRibTrfase_sf"/>
</dbReference>
<comment type="catalytic activity">
    <reaction evidence="9 10">
        <text>5,6-dimethylbenzimidazole + nicotinate beta-D-ribonucleotide = alpha-ribazole 5'-phosphate + nicotinate + H(+)</text>
        <dbReference type="Rhea" id="RHEA:11196"/>
        <dbReference type="ChEBI" id="CHEBI:15378"/>
        <dbReference type="ChEBI" id="CHEBI:15890"/>
        <dbReference type="ChEBI" id="CHEBI:32544"/>
        <dbReference type="ChEBI" id="CHEBI:57502"/>
        <dbReference type="ChEBI" id="CHEBI:57918"/>
        <dbReference type="EC" id="2.4.2.21"/>
    </reaction>
</comment>
<dbReference type="UniPathway" id="UPA00061">
    <property type="reaction ID" value="UER00516"/>
</dbReference>
<dbReference type="GO" id="GO:0008939">
    <property type="term" value="F:nicotinate-nucleotide-dimethylbenzimidazole phosphoribosyltransferase activity"/>
    <property type="evidence" value="ECO:0007669"/>
    <property type="project" value="UniProtKB-UniRule"/>
</dbReference>
<evidence type="ECO:0000313" key="11">
    <source>
        <dbReference type="EMBL" id="RMX01405.1"/>
    </source>
</evidence>
<dbReference type="PANTHER" id="PTHR43463">
    <property type="entry name" value="NICOTINATE-NUCLEOTIDE--DIMETHYLBENZIMIDAZOLE PHOSPHORIBOSYLTRANSFERASE"/>
    <property type="match status" value="1"/>
</dbReference>
<dbReference type="SUPFAM" id="SSF52733">
    <property type="entry name" value="Nicotinate mononucleotide:5,6-dimethylbenzimidazole phosphoribosyltransferase (CobT)"/>
    <property type="match status" value="1"/>
</dbReference>
<comment type="similarity">
    <text evidence="2 10">Belongs to the CobT family.</text>
</comment>
<dbReference type="InterPro" id="IPR023195">
    <property type="entry name" value="Nict_dMeBzImd_PRibTrfase_N"/>
</dbReference>
<dbReference type="RefSeq" id="WP_122237175.1">
    <property type="nucleotide sequence ID" value="NZ_RDQM01000001.1"/>
</dbReference>
<evidence type="ECO:0000256" key="1">
    <source>
        <dbReference type="ARBA" id="ARBA00005049"/>
    </source>
</evidence>
<proteinExistence type="inferred from homology"/>
<name>A0A3M6QEU2_9BURK</name>
<dbReference type="Gene3D" id="3.40.50.10210">
    <property type="match status" value="1"/>
</dbReference>
<evidence type="ECO:0000256" key="9">
    <source>
        <dbReference type="ARBA" id="ARBA00047340"/>
    </source>
</evidence>
<evidence type="ECO:0000256" key="6">
    <source>
        <dbReference type="ARBA" id="ARBA00022676"/>
    </source>
</evidence>
<comment type="function">
    <text evidence="10">Catalyzes the synthesis of alpha-ribazole-5'-phosphate from nicotinate mononucleotide (NAMN) and 5,6-dimethylbenzimidazole (DMB).</text>
</comment>
<comment type="pathway">
    <text evidence="1 10">Nucleoside biosynthesis; alpha-ribazole biosynthesis; alpha-ribazole from 5,6-dimethylbenzimidazole: step 1/2.</text>
</comment>
<dbReference type="FunFam" id="3.40.50.10210:FF:000001">
    <property type="entry name" value="Nicotinate-nucleotide--dimethylbenzimidazole phosphoribosyltransferase"/>
    <property type="match status" value="1"/>
</dbReference>
<accession>A0A3M6QEU2</accession>
<evidence type="ECO:0000256" key="7">
    <source>
        <dbReference type="ARBA" id="ARBA00022679"/>
    </source>
</evidence>
<dbReference type="CDD" id="cd02439">
    <property type="entry name" value="DMB-PRT_CobT"/>
    <property type="match status" value="1"/>
</dbReference>
<evidence type="ECO:0000256" key="10">
    <source>
        <dbReference type="HAMAP-Rule" id="MF_00230"/>
    </source>
</evidence>
<evidence type="ECO:0000256" key="8">
    <source>
        <dbReference type="ARBA" id="ARBA00030686"/>
    </source>
</evidence>
<evidence type="ECO:0000256" key="4">
    <source>
        <dbReference type="ARBA" id="ARBA00015486"/>
    </source>
</evidence>
<protein>
    <recommendedName>
        <fullName evidence="4 10">Nicotinate-nucleotide--dimethylbenzimidazole phosphoribosyltransferase</fullName>
        <shortName evidence="10">NN:DBI PRT</shortName>
        <ecNumber evidence="3 10">2.4.2.21</ecNumber>
    </recommendedName>
    <alternativeName>
        <fullName evidence="8 10">N(1)-alpha-phosphoribosyltransferase</fullName>
    </alternativeName>
</protein>
<keyword evidence="7 10" id="KW-0808">Transferase</keyword>
<keyword evidence="6 10" id="KW-0328">Glycosyltransferase</keyword>
<dbReference type="EC" id="2.4.2.21" evidence="3 10"/>
<dbReference type="InterPro" id="IPR003200">
    <property type="entry name" value="Nict_dMeBzImd_PRibTrfase"/>
</dbReference>
<keyword evidence="5 10" id="KW-0169">Cobalamin biosynthesis</keyword>
<evidence type="ECO:0000256" key="2">
    <source>
        <dbReference type="ARBA" id="ARBA00007110"/>
    </source>
</evidence>
<evidence type="ECO:0000313" key="12">
    <source>
        <dbReference type="Proteomes" id="UP000267521"/>
    </source>
</evidence>
<organism evidence="11 12">
    <name type="scientific">Allofranklinella schreckenbergeri</name>
    <dbReference type="NCBI Taxonomy" id="1076744"/>
    <lineage>
        <taxon>Bacteria</taxon>
        <taxon>Pseudomonadati</taxon>
        <taxon>Pseudomonadota</taxon>
        <taxon>Betaproteobacteria</taxon>
        <taxon>Burkholderiales</taxon>
        <taxon>Comamonadaceae</taxon>
        <taxon>Allofranklinella</taxon>
    </lineage>
</organism>
<dbReference type="AlphaFoldDB" id="A0A3M6QEU2"/>
<comment type="caution">
    <text evidence="11">The sequence shown here is derived from an EMBL/GenBank/DDBJ whole genome shotgun (WGS) entry which is preliminary data.</text>
</comment>
<dbReference type="NCBIfam" id="NF000996">
    <property type="entry name" value="PRK00105.1"/>
    <property type="match status" value="1"/>
</dbReference>
<sequence>MTQASLPVIDDLSQTELAVRIGHLLDNKTKPLRSLGRLEDLASQLGCILGTAEPVLEQPHCLIFAADHGLARQGVSAFPSDVTWQMVHNMLAGGAAISVLTRQHGIALKLVDCGVAHTLPAHADLFDFKVAQGTADASEGPAMTREQCLAAIEAGREAVRACPGNAILLGEMGIGNTSAAALLLARLTDQPIAVCAGAGTGVVGEAFARKLQVLQKVLDRHAQVREPLEVLACMGGLEIAAMVGATLEAALQRRVIVVDGFVTGAAVLVAARMQPHVLQRCVFSHLSHEQGHRLMLQALDAKPLLQMDMRLGEASGAALAWPLLESACRILREMASFDSAQVSGQSA</sequence>
<dbReference type="NCBIfam" id="TIGR03160">
    <property type="entry name" value="cobT_DBIPRT"/>
    <property type="match status" value="1"/>
</dbReference>
<dbReference type="Proteomes" id="UP000267521">
    <property type="component" value="Unassembled WGS sequence"/>
</dbReference>
<dbReference type="PANTHER" id="PTHR43463:SF1">
    <property type="entry name" value="NICOTINATE-NUCLEOTIDE--DIMETHYLBENZIMIDAZOLE PHOSPHORIBOSYLTRANSFERASE"/>
    <property type="match status" value="1"/>
</dbReference>
<dbReference type="EMBL" id="RDQM01000001">
    <property type="protein sequence ID" value="RMX01405.1"/>
    <property type="molecule type" value="Genomic_DNA"/>
</dbReference>
<dbReference type="InterPro" id="IPR017846">
    <property type="entry name" value="Nict_dMeBzImd_PRibTrfase_bact"/>
</dbReference>
<dbReference type="HAMAP" id="MF_00230">
    <property type="entry name" value="CobT"/>
    <property type="match status" value="1"/>
</dbReference>
<feature type="active site" description="Proton acceptor" evidence="10">
    <location>
        <position position="313"/>
    </location>
</feature>